<name>A0A316UMJ2_9BASI</name>
<sequence>MRMTSAGGMENGVVVGSLLSLRGVRSRVSLARGTGQSNISVKTPEETRHRAHWRRRSVATPGARLLRLSISKGATGRGM</sequence>
<feature type="region of interest" description="Disordered" evidence="1">
    <location>
        <begin position="31"/>
        <end position="55"/>
    </location>
</feature>
<evidence type="ECO:0000256" key="1">
    <source>
        <dbReference type="SAM" id="MobiDB-lite"/>
    </source>
</evidence>
<protein>
    <submittedName>
        <fullName evidence="2">Uncharacterized protein</fullName>
    </submittedName>
</protein>
<organism evidence="2 3">
    <name type="scientific">Jaminaea rosea</name>
    <dbReference type="NCBI Taxonomy" id="1569628"/>
    <lineage>
        <taxon>Eukaryota</taxon>
        <taxon>Fungi</taxon>
        <taxon>Dikarya</taxon>
        <taxon>Basidiomycota</taxon>
        <taxon>Ustilaginomycotina</taxon>
        <taxon>Exobasidiomycetes</taxon>
        <taxon>Microstromatales</taxon>
        <taxon>Microstromatales incertae sedis</taxon>
        <taxon>Jaminaea</taxon>
    </lineage>
</organism>
<evidence type="ECO:0000313" key="2">
    <source>
        <dbReference type="EMBL" id="PWN26487.1"/>
    </source>
</evidence>
<dbReference type="RefSeq" id="XP_025361099.1">
    <property type="nucleotide sequence ID" value="XM_025509558.1"/>
</dbReference>
<dbReference type="EMBL" id="KZ819671">
    <property type="protein sequence ID" value="PWN26487.1"/>
    <property type="molecule type" value="Genomic_DNA"/>
</dbReference>
<gene>
    <name evidence="2" type="ORF">BDZ90DRAFT_39954</name>
</gene>
<evidence type="ECO:0000313" key="3">
    <source>
        <dbReference type="Proteomes" id="UP000245884"/>
    </source>
</evidence>
<dbReference type="GeneID" id="37031381"/>
<dbReference type="Proteomes" id="UP000245884">
    <property type="component" value="Unassembled WGS sequence"/>
</dbReference>
<proteinExistence type="predicted"/>
<dbReference type="AlphaFoldDB" id="A0A316UMJ2"/>
<keyword evidence="3" id="KW-1185">Reference proteome</keyword>
<reference evidence="2 3" key="1">
    <citation type="journal article" date="2018" name="Mol. Biol. Evol.">
        <title>Broad Genomic Sampling Reveals a Smut Pathogenic Ancestry of the Fungal Clade Ustilaginomycotina.</title>
        <authorList>
            <person name="Kijpornyongpan T."/>
            <person name="Mondo S.J."/>
            <person name="Barry K."/>
            <person name="Sandor L."/>
            <person name="Lee J."/>
            <person name="Lipzen A."/>
            <person name="Pangilinan J."/>
            <person name="LaButti K."/>
            <person name="Hainaut M."/>
            <person name="Henrissat B."/>
            <person name="Grigoriev I.V."/>
            <person name="Spatafora J.W."/>
            <person name="Aime M.C."/>
        </authorList>
    </citation>
    <scope>NUCLEOTIDE SEQUENCE [LARGE SCALE GENOMIC DNA]</scope>
    <source>
        <strain evidence="2 3">MCA 5214</strain>
    </source>
</reference>
<accession>A0A316UMJ2</accession>